<proteinExistence type="predicted"/>
<dbReference type="InterPro" id="IPR010144">
    <property type="entry name" value="CRISPR-assoc_prot_Csd1-typ"/>
</dbReference>
<dbReference type="CDD" id="cd09757">
    <property type="entry name" value="Cas8c_I-C"/>
    <property type="match status" value="1"/>
</dbReference>
<sequence length="631" mass="72207">MSWLVMLNETYNNVFEKGTNGPLPIAHTTQNADIEIIVDSDGNYVSSRVLFNDKETLIPCSEASASRSGKNPVSHPLHDKLQYVAGDYSHFGGNKGSEFHKKYMEQLEEWCSSAYSNKKVCAVYNYLKKGCLVHDLIREGILVCDNNNKLIDKWTGNKDEKPPIFKTLASKQNQSDAFVRFGVAGFDNIVNLWDDPKVCQDYIDYYLSKQKERQLCYITGEMVPCSNNHPKKIRHPADQAKIISANDESGFTYRGRFRSAEEAVQVGYEVSQKAHNALKWLIAKQGKSFGDKVFLLWGTKAQKVPSLTGDTFDEAFLYEDELNSNEPMIYTKEEIARRFNRAISGYKASIDSHTDLALIGLDSATQGRLSITFYREFHGTQGNELFDNIKAWHEECSWIHTYKKHNNKLIEFIGAPALDDIAKVAFGTEQNRVIRAESKLIGATVERLLPCIVDHAHIPVDIVHALVRKAICPQNYKENYNWRKVVTITCSVYKRHRFEKTNSKEVWNVNVDNDSMDIVYNCGRLLAVADEIERHALWLQNEDRETNAIRYFTKFAVEPCKTWRIINDKLVPYIRRLGSKAAMYCRIKEEISAKIPPDKFAELKNLDGRMILGFDAQKNEFRRIKSGGDKK</sequence>
<protein>
    <submittedName>
        <fullName evidence="1">CRISPR-associated protein, Csd1 family</fullName>
    </submittedName>
</protein>
<gene>
    <name evidence="1" type="ORF">SAMN05444373_101234</name>
</gene>
<dbReference type="Pfam" id="PF09709">
    <property type="entry name" value="Cas_Csd1"/>
    <property type="match status" value="1"/>
</dbReference>
<dbReference type="RefSeq" id="WP_149678299.1">
    <property type="nucleotide sequence ID" value="NZ_FQZP01000012.1"/>
</dbReference>
<dbReference type="EMBL" id="FQZP01000012">
    <property type="protein sequence ID" value="SHI85306.1"/>
    <property type="molecule type" value="Genomic_DNA"/>
</dbReference>
<evidence type="ECO:0000313" key="2">
    <source>
        <dbReference type="Proteomes" id="UP000324781"/>
    </source>
</evidence>
<dbReference type="NCBIfam" id="TIGR01863">
    <property type="entry name" value="cas_Csd1"/>
    <property type="match status" value="1"/>
</dbReference>
<keyword evidence="2" id="KW-1185">Reference proteome</keyword>
<dbReference type="OrthoDB" id="5389988at2"/>
<accession>A0A1M6EIN9</accession>
<evidence type="ECO:0000313" key="1">
    <source>
        <dbReference type="EMBL" id="SHI85306.1"/>
    </source>
</evidence>
<reference evidence="1 2" key="1">
    <citation type="submission" date="2016-11" db="EMBL/GenBank/DDBJ databases">
        <authorList>
            <person name="Varghese N."/>
            <person name="Submissions S."/>
        </authorList>
    </citation>
    <scope>NUCLEOTIDE SEQUENCE [LARGE SCALE GENOMIC DNA]</scope>
    <source>
        <strain evidence="1 2">DSM 19027</strain>
    </source>
</reference>
<organism evidence="1 2">
    <name type="scientific">Thermoclostridium caenicola</name>
    <dbReference type="NCBI Taxonomy" id="659425"/>
    <lineage>
        <taxon>Bacteria</taxon>
        <taxon>Bacillati</taxon>
        <taxon>Bacillota</taxon>
        <taxon>Clostridia</taxon>
        <taxon>Eubacteriales</taxon>
        <taxon>Oscillospiraceae</taxon>
        <taxon>Thermoclostridium</taxon>
    </lineage>
</organism>
<dbReference type="Proteomes" id="UP000324781">
    <property type="component" value="Unassembled WGS sequence"/>
</dbReference>
<name>A0A1M6EIN9_9FIRM</name>
<dbReference type="AlphaFoldDB" id="A0A1M6EIN9"/>